<sequence>MLKTILDSLMVIVGTLLLAVWLSAPDAQADEPKTITQRLRDEFACPGMHAEWLDDKTAQCLKERPYFDIHKTSPKKVLTSLFFIAPKYRQ</sequence>
<evidence type="ECO:0000313" key="2">
    <source>
        <dbReference type="EMBL" id="KGH27289.1"/>
    </source>
</evidence>
<feature type="signal peptide" evidence="1">
    <location>
        <begin position="1"/>
        <end position="29"/>
    </location>
</feature>
<feature type="chain" id="PRO_5001926089" evidence="1">
    <location>
        <begin position="30"/>
        <end position="90"/>
    </location>
</feature>
<reference evidence="2 3" key="1">
    <citation type="submission" date="2013-09" db="EMBL/GenBank/DDBJ databases">
        <title>High correlation between genotypes and phenotypes of environmental bacteria Comamonas testosteroni strains.</title>
        <authorList>
            <person name="Liu L."/>
            <person name="Zhu W."/>
            <person name="Xia X."/>
            <person name="Xu B."/>
            <person name="Luo M."/>
            <person name="Wang G."/>
        </authorList>
    </citation>
    <scope>NUCLEOTIDE SEQUENCE [LARGE SCALE GENOMIC DNA]</scope>
    <source>
        <strain evidence="2 3">JL40</strain>
    </source>
</reference>
<comment type="caution">
    <text evidence="2">The sequence shown here is derived from an EMBL/GenBank/DDBJ whole genome shotgun (WGS) entry which is preliminary data.</text>
</comment>
<dbReference type="EMBL" id="AWOR01000061">
    <property type="protein sequence ID" value="KGH27289.1"/>
    <property type="molecule type" value="Genomic_DNA"/>
</dbReference>
<evidence type="ECO:0000256" key="1">
    <source>
        <dbReference type="SAM" id="SignalP"/>
    </source>
</evidence>
<accession>A0A096FBI0</accession>
<gene>
    <name evidence="2" type="ORF">P353_18585</name>
</gene>
<dbReference type="AlphaFoldDB" id="A0A096FBI0"/>
<evidence type="ECO:0000313" key="3">
    <source>
        <dbReference type="Proteomes" id="UP000029553"/>
    </source>
</evidence>
<organism evidence="2 3">
    <name type="scientific">Comamonas testosteroni</name>
    <name type="common">Pseudomonas testosteroni</name>
    <dbReference type="NCBI Taxonomy" id="285"/>
    <lineage>
        <taxon>Bacteria</taxon>
        <taxon>Pseudomonadati</taxon>
        <taxon>Pseudomonadota</taxon>
        <taxon>Betaproteobacteria</taxon>
        <taxon>Burkholderiales</taxon>
        <taxon>Comamonadaceae</taxon>
        <taxon>Comamonas</taxon>
    </lineage>
</organism>
<keyword evidence="1" id="KW-0732">Signal</keyword>
<dbReference type="Proteomes" id="UP000029553">
    <property type="component" value="Unassembled WGS sequence"/>
</dbReference>
<name>A0A096FBI0_COMTE</name>
<proteinExistence type="predicted"/>
<protein>
    <submittedName>
        <fullName evidence="2">Uncharacterized protein</fullName>
    </submittedName>
</protein>